<dbReference type="FunFam" id="2.60.120.320:FF:000001">
    <property type="entry name" value="Thiamine pyrophosphokinase"/>
    <property type="match status" value="1"/>
</dbReference>
<evidence type="ECO:0000256" key="2">
    <source>
        <dbReference type="ARBA" id="ARBA00022741"/>
    </source>
</evidence>
<evidence type="ECO:0000259" key="5">
    <source>
        <dbReference type="SMART" id="SM00983"/>
    </source>
</evidence>
<dbReference type="InterPro" id="IPR036759">
    <property type="entry name" value="TPK_catalytic_sf"/>
</dbReference>
<dbReference type="GO" id="GO:0009229">
    <property type="term" value="P:thiamine diphosphate biosynthetic process"/>
    <property type="evidence" value="ECO:0007669"/>
    <property type="project" value="InterPro"/>
</dbReference>
<dbReference type="AlphaFoldDB" id="A0A7E5WAN9"/>
<accession>A0A7E5WAN9</accession>
<sequence length="284" mass="32166">MATNGSVSSKNFCDAGPSCADNVSEWDITWITNMEKPLKQIKYAILILNRPITQNPQFMRRLWNQASIRITVDGGTNRWDQFISSQPEAYNKGLKLPDLVTGDFDSITTEICDKYKKKGCKIVHTLDQDHTDFTKALLELIIHCNQIGVEIENVVTFAQNSGRLDQVLGNIQTLFLARDKLLIAPKIKIYLISDDSISWLLSPGEHVILISEEVRKSKRVWCSLVPIGEACERVTSTGLKWNLDHQRLKYGDLVSTSNRFDGSDKVTVNCSHTLLWSMRIPNIK</sequence>
<proteinExistence type="predicted"/>
<dbReference type="Pfam" id="PF04265">
    <property type="entry name" value="TPK_B1_binding"/>
    <property type="match status" value="1"/>
</dbReference>
<keyword evidence="1" id="KW-0808">Transferase</keyword>
<keyword evidence="2" id="KW-0547">Nucleotide-binding</keyword>
<dbReference type="FunCoup" id="A0A7E5WAN9">
    <property type="interactions" value="463"/>
</dbReference>
<dbReference type="GO" id="GO:0006772">
    <property type="term" value="P:thiamine metabolic process"/>
    <property type="evidence" value="ECO:0007669"/>
    <property type="project" value="InterPro"/>
</dbReference>
<dbReference type="SMART" id="SM00983">
    <property type="entry name" value="TPK_B1_binding"/>
    <property type="match status" value="1"/>
</dbReference>
<dbReference type="GeneID" id="113500607"/>
<dbReference type="CDD" id="cd07995">
    <property type="entry name" value="TPK"/>
    <property type="match status" value="1"/>
</dbReference>
<keyword evidence="4" id="KW-0067">ATP-binding</keyword>
<dbReference type="SUPFAM" id="SSF63999">
    <property type="entry name" value="Thiamin pyrophosphokinase, catalytic domain"/>
    <property type="match status" value="1"/>
</dbReference>
<evidence type="ECO:0000256" key="1">
    <source>
        <dbReference type="ARBA" id="ARBA00022679"/>
    </source>
</evidence>
<dbReference type="SUPFAM" id="SSF63862">
    <property type="entry name" value="Thiamin pyrophosphokinase, substrate-binding domain"/>
    <property type="match status" value="1"/>
</dbReference>
<dbReference type="GO" id="GO:0016301">
    <property type="term" value="F:kinase activity"/>
    <property type="evidence" value="ECO:0007669"/>
    <property type="project" value="UniProtKB-KW"/>
</dbReference>
<dbReference type="Gene3D" id="2.60.120.320">
    <property type="entry name" value="Thiamin pyrophosphokinase, thiamin-binding domain"/>
    <property type="match status" value="1"/>
</dbReference>
<evidence type="ECO:0000256" key="3">
    <source>
        <dbReference type="ARBA" id="ARBA00022777"/>
    </source>
</evidence>
<dbReference type="NCBIfam" id="TIGR01378">
    <property type="entry name" value="thi_PPkinase"/>
    <property type="match status" value="1"/>
</dbReference>
<organism evidence="6 7">
    <name type="scientific">Trichoplusia ni</name>
    <name type="common">Cabbage looper</name>
    <dbReference type="NCBI Taxonomy" id="7111"/>
    <lineage>
        <taxon>Eukaryota</taxon>
        <taxon>Metazoa</taxon>
        <taxon>Ecdysozoa</taxon>
        <taxon>Arthropoda</taxon>
        <taxon>Hexapoda</taxon>
        <taxon>Insecta</taxon>
        <taxon>Pterygota</taxon>
        <taxon>Neoptera</taxon>
        <taxon>Endopterygota</taxon>
        <taxon>Lepidoptera</taxon>
        <taxon>Glossata</taxon>
        <taxon>Ditrysia</taxon>
        <taxon>Noctuoidea</taxon>
        <taxon>Noctuidae</taxon>
        <taxon>Plusiinae</taxon>
        <taxon>Trichoplusia</taxon>
    </lineage>
</organism>
<evidence type="ECO:0000313" key="7">
    <source>
        <dbReference type="RefSeq" id="XP_026737261.1"/>
    </source>
</evidence>
<dbReference type="RefSeq" id="XP_026737261.1">
    <property type="nucleotide sequence ID" value="XM_026881460.1"/>
</dbReference>
<feature type="domain" description="Thiamin pyrophosphokinase thiamin-binding" evidence="5">
    <location>
        <begin position="204"/>
        <end position="275"/>
    </location>
</feature>
<dbReference type="InterPro" id="IPR007373">
    <property type="entry name" value="Thiamin_PyroPKinase_B1-bd"/>
</dbReference>
<dbReference type="Gene3D" id="3.40.50.10240">
    <property type="entry name" value="Thiamin pyrophosphokinase, catalytic domain"/>
    <property type="match status" value="1"/>
</dbReference>
<dbReference type="InterPro" id="IPR007371">
    <property type="entry name" value="TPK_catalytic"/>
</dbReference>
<keyword evidence="3" id="KW-0418">Kinase</keyword>
<dbReference type="PANTHER" id="PTHR13622:SF8">
    <property type="entry name" value="THIAMIN PYROPHOSPHOKINASE 1"/>
    <property type="match status" value="1"/>
</dbReference>
<dbReference type="KEGG" id="tnl:113500607"/>
<protein>
    <submittedName>
        <fullName evidence="7">Thiamin pyrophosphokinase 1 isoform X1</fullName>
    </submittedName>
</protein>
<reference evidence="7" key="1">
    <citation type="submission" date="2025-08" db="UniProtKB">
        <authorList>
            <consortium name="RefSeq"/>
        </authorList>
    </citation>
    <scope>IDENTIFICATION</scope>
</reference>
<dbReference type="InParanoid" id="A0A7E5WAN9"/>
<gene>
    <name evidence="7" type="primary">LOC113500607</name>
</gene>
<evidence type="ECO:0000256" key="4">
    <source>
        <dbReference type="ARBA" id="ARBA00022840"/>
    </source>
</evidence>
<dbReference type="FunFam" id="3.40.50.10240:FF:000006">
    <property type="entry name" value="Thiamin pyrophosphokinase 1"/>
    <property type="match status" value="1"/>
</dbReference>
<dbReference type="InterPro" id="IPR006282">
    <property type="entry name" value="Thi_PPkinase"/>
</dbReference>
<dbReference type="Pfam" id="PF04263">
    <property type="entry name" value="TPK_catalytic"/>
    <property type="match status" value="1"/>
</dbReference>
<dbReference type="OrthoDB" id="25149at2759"/>
<dbReference type="InterPro" id="IPR036371">
    <property type="entry name" value="TPK_B1-bd_sf"/>
</dbReference>
<name>A0A7E5WAN9_TRINI</name>
<evidence type="ECO:0000313" key="6">
    <source>
        <dbReference type="Proteomes" id="UP000322000"/>
    </source>
</evidence>
<dbReference type="GO" id="GO:0004788">
    <property type="term" value="F:thiamine diphosphokinase activity"/>
    <property type="evidence" value="ECO:0007669"/>
    <property type="project" value="InterPro"/>
</dbReference>
<dbReference type="GO" id="GO:0030975">
    <property type="term" value="F:thiamine binding"/>
    <property type="evidence" value="ECO:0007669"/>
    <property type="project" value="InterPro"/>
</dbReference>
<dbReference type="GO" id="GO:0005524">
    <property type="term" value="F:ATP binding"/>
    <property type="evidence" value="ECO:0007669"/>
    <property type="project" value="UniProtKB-KW"/>
</dbReference>
<dbReference type="PANTHER" id="PTHR13622">
    <property type="entry name" value="THIAMIN PYROPHOSPHOKINASE"/>
    <property type="match status" value="1"/>
</dbReference>
<keyword evidence="6" id="KW-1185">Reference proteome</keyword>
<dbReference type="Proteomes" id="UP000322000">
    <property type="component" value="Chromosome 14"/>
</dbReference>